<dbReference type="Pfam" id="PF06508">
    <property type="entry name" value="QueC"/>
    <property type="match status" value="2"/>
</dbReference>
<dbReference type="RefSeq" id="WP_147267189.1">
    <property type="nucleotide sequence ID" value="NZ_PSYR01000002.1"/>
</dbReference>
<evidence type="ECO:0000256" key="1">
    <source>
        <dbReference type="ARBA" id="ARBA00005061"/>
    </source>
</evidence>
<name>A0A368HDT3_9GAMM</name>
<evidence type="ECO:0000256" key="2">
    <source>
        <dbReference type="ARBA" id="ARBA00022598"/>
    </source>
</evidence>
<gene>
    <name evidence="11" type="ORF">C4900_12400</name>
</gene>
<organism evidence="11 12">
    <name type="scientific">Acidiferrobacter thiooxydans</name>
    <dbReference type="NCBI Taxonomy" id="163359"/>
    <lineage>
        <taxon>Bacteria</taxon>
        <taxon>Pseudomonadati</taxon>
        <taxon>Pseudomonadota</taxon>
        <taxon>Gammaproteobacteria</taxon>
        <taxon>Acidiferrobacterales</taxon>
        <taxon>Acidiferrobacteraceae</taxon>
        <taxon>Acidiferrobacter</taxon>
    </lineage>
</organism>
<dbReference type="Proteomes" id="UP000253250">
    <property type="component" value="Unassembled WGS sequence"/>
</dbReference>
<keyword evidence="6" id="KW-0862">Zinc</keyword>
<protein>
    <recommendedName>
        <fullName evidence="9">7-cyano-7-deazaguanine synthase</fullName>
        <ecNumber evidence="9">6.3.4.20</ecNumber>
    </recommendedName>
</protein>
<keyword evidence="5" id="KW-0671">Queuosine biosynthesis</keyword>
<dbReference type="InterPro" id="IPR018317">
    <property type="entry name" value="QueC"/>
</dbReference>
<dbReference type="PANTHER" id="PTHR42914">
    <property type="entry name" value="7-CYANO-7-DEAZAGUANINE SYNTHASE"/>
    <property type="match status" value="1"/>
</dbReference>
<dbReference type="Gene3D" id="3.40.50.620">
    <property type="entry name" value="HUPs"/>
    <property type="match status" value="1"/>
</dbReference>
<keyword evidence="12" id="KW-1185">Reference proteome</keyword>
<dbReference type="GO" id="GO:0005524">
    <property type="term" value="F:ATP binding"/>
    <property type="evidence" value="ECO:0007669"/>
    <property type="project" value="UniProtKB-KW"/>
</dbReference>
<evidence type="ECO:0000256" key="4">
    <source>
        <dbReference type="ARBA" id="ARBA00022741"/>
    </source>
</evidence>
<comment type="caution">
    <text evidence="11">The sequence shown here is derived from an EMBL/GenBank/DDBJ whole genome shotgun (WGS) entry which is preliminary data.</text>
</comment>
<comment type="similarity">
    <text evidence="8">Belongs to the QueC family.</text>
</comment>
<evidence type="ECO:0000256" key="5">
    <source>
        <dbReference type="ARBA" id="ARBA00022785"/>
    </source>
</evidence>
<sequence length="189" mass="19934">MSVLLLSGGIESTTLLHERSGTGDLRALFLDYGQRAARAERSAAIALCETTGTPLTVLSLRGVGKALAPPGPFRPHLPLNARNLLAVALAANQALALKTDAVLLGVQRDDRGHSEGALPFIMALSDTLAALGLTLETPYRDLRKTEVVARGRALGIDYARTYSCLLGRRTPCGHCPQCRARAQALAPGA</sequence>
<dbReference type="GO" id="GO:0046872">
    <property type="term" value="F:metal ion binding"/>
    <property type="evidence" value="ECO:0007669"/>
    <property type="project" value="UniProtKB-KW"/>
</dbReference>
<evidence type="ECO:0000256" key="8">
    <source>
        <dbReference type="ARBA" id="ARBA00037993"/>
    </source>
</evidence>
<comment type="catalytic activity">
    <reaction evidence="10">
        <text>7-carboxy-7-carbaguanine + NH4(+) + 2 ATP = 7-cyano-7-carbaguanine + 2 AMP + 2 diphosphate + 2 H(+)</text>
        <dbReference type="Rhea" id="RHEA:27982"/>
        <dbReference type="ChEBI" id="CHEBI:15378"/>
        <dbReference type="ChEBI" id="CHEBI:28938"/>
        <dbReference type="ChEBI" id="CHEBI:30616"/>
        <dbReference type="ChEBI" id="CHEBI:33019"/>
        <dbReference type="ChEBI" id="CHEBI:45075"/>
        <dbReference type="ChEBI" id="CHEBI:61036"/>
        <dbReference type="ChEBI" id="CHEBI:456215"/>
        <dbReference type="EC" id="6.3.4.20"/>
    </reaction>
</comment>
<comment type="pathway">
    <text evidence="1">Purine metabolism; 7-cyano-7-deazaguanine biosynthesis.</text>
</comment>
<dbReference type="GO" id="GO:0016874">
    <property type="term" value="F:ligase activity"/>
    <property type="evidence" value="ECO:0007669"/>
    <property type="project" value="UniProtKB-KW"/>
</dbReference>
<evidence type="ECO:0000256" key="7">
    <source>
        <dbReference type="ARBA" id="ARBA00022840"/>
    </source>
</evidence>
<dbReference type="GO" id="GO:0008616">
    <property type="term" value="P:tRNA queuosine(34) biosynthetic process"/>
    <property type="evidence" value="ECO:0007669"/>
    <property type="project" value="UniProtKB-KW"/>
</dbReference>
<dbReference type="PANTHER" id="PTHR42914:SF1">
    <property type="entry name" value="7-CYANO-7-DEAZAGUANINE SYNTHASE"/>
    <property type="match status" value="1"/>
</dbReference>
<keyword evidence="3" id="KW-0479">Metal-binding</keyword>
<keyword evidence="2" id="KW-0436">Ligase</keyword>
<evidence type="ECO:0000313" key="11">
    <source>
        <dbReference type="EMBL" id="RCN56583.1"/>
    </source>
</evidence>
<dbReference type="EMBL" id="PSYR01000002">
    <property type="protein sequence ID" value="RCN56583.1"/>
    <property type="molecule type" value="Genomic_DNA"/>
</dbReference>
<evidence type="ECO:0000256" key="9">
    <source>
        <dbReference type="ARBA" id="ARBA00039149"/>
    </source>
</evidence>
<dbReference type="EC" id="6.3.4.20" evidence="9"/>
<dbReference type="AlphaFoldDB" id="A0A368HDT3"/>
<evidence type="ECO:0000256" key="6">
    <source>
        <dbReference type="ARBA" id="ARBA00022833"/>
    </source>
</evidence>
<dbReference type="SUPFAM" id="SSF52402">
    <property type="entry name" value="Adenine nucleotide alpha hydrolases-like"/>
    <property type="match status" value="1"/>
</dbReference>
<dbReference type="InterPro" id="IPR014729">
    <property type="entry name" value="Rossmann-like_a/b/a_fold"/>
</dbReference>
<accession>A0A368HDT3</accession>
<evidence type="ECO:0000256" key="10">
    <source>
        <dbReference type="ARBA" id="ARBA00047890"/>
    </source>
</evidence>
<keyword evidence="7" id="KW-0067">ATP-binding</keyword>
<proteinExistence type="inferred from homology"/>
<reference evidence="11 12" key="1">
    <citation type="submission" date="2018-02" db="EMBL/GenBank/DDBJ databases">
        <title>Insights into the biology of acidophilic members of the Acidiferrobacteraceae family derived from comparative genomic analyses.</title>
        <authorList>
            <person name="Issotta F."/>
            <person name="Thyssen C."/>
            <person name="Mena C."/>
            <person name="Moya A."/>
            <person name="Bellenberg S."/>
            <person name="Sproer C."/>
            <person name="Covarrubias P.C."/>
            <person name="Sand W."/>
            <person name="Quatrini R."/>
            <person name="Vera M."/>
        </authorList>
    </citation>
    <scope>NUCLEOTIDE SEQUENCE [LARGE SCALE GENOMIC DNA]</scope>
    <source>
        <strain evidence="12">m-1</strain>
    </source>
</reference>
<keyword evidence="4" id="KW-0547">Nucleotide-binding</keyword>
<dbReference type="OrthoDB" id="5296146at2"/>
<evidence type="ECO:0000256" key="3">
    <source>
        <dbReference type="ARBA" id="ARBA00022723"/>
    </source>
</evidence>
<evidence type="ECO:0000313" key="12">
    <source>
        <dbReference type="Proteomes" id="UP000253250"/>
    </source>
</evidence>